<dbReference type="GO" id="GO:0034198">
    <property type="term" value="P:cellular response to amino acid starvation"/>
    <property type="evidence" value="ECO:0007669"/>
    <property type="project" value="TreeGrafter"/>
</dbReference>
<organism evidence="5 6">
    <name type="scientific">Candida boidinii</name>
    <name type="common">Yeast</name>
    <dbReference type="NCBI Taxonomy" id="5477"/>
    <lineage>
        <taxon>Eukaryota</taxon>
        <taxon>Fungi</taxon>
        <taxon>Dikarya</taxon>
        <taxon>Ascomycota</taxon>
        <taxon>Saccharomycotina</taxon>
        <taxon>Pichiomycetes</taxon>
        <taxon>Pichiales</taxon>
        <taxon>Pichiaceae</taxon>
        <taxon>Ogataea</taxon>
        <taxon>Ogataea/Candida clade</taxon>
    </lineage>
</organism>
<proteinExistence type="inferred from homology"/>
<feature type="domain" description="TOG" evidence="4">
    <location>
        <begin position="786"/>
        <end position="1045"/>
    </location>
</feature>
<dbReference type="GO" id="GO:0006417">
    <property type="term" value="P:regulation of translation"/>
    <property type="evidence" value="ECO:0007669"/>
    <property type="project" value="TreeGrafter"/>
</dbReference>
<dbReference type="InterPro" id="IPR016024">
    <property type="entry name" value="ARM-type_fold"/>
</dbReference>
<feature type="repeat" description="HEAT" evidence="3">
    <location>
        <begin position="761"/>
        <end position="799"/>
    </location>
</feature>
<gene>
    <name evidence="5" type="ORF">Cboi02_000023000</name>
</gene>
<dbReference type="Pfam" id="PF25757">
    <property type="entry name" value="TPR_DNAAF5"/>
    <property type="match status" value="1"/>
</dbReference>
<dbReference type="FunFam" id="1.25.10.10:FF:000096">
    <property type="entry name" value="eIF-2-alpha kinase activator gcn1"/>
    <property type="match status" value="1"/>
</dbReference>
<dbReference type="InterPro" id="IPR011989">
    <property type="entry name" value="ARM-like"/>
</dbReference>
<comment type="caution">
    <text evidence="5">The sequence shown here is derived from an EMBL/GenBank/DDBJ whole genome shotgun (WGS) entry which is preliminary data.</text>
</comment>
<dbReference type="EMBL" id="BSXN01000040">
    <property type="protein sequence ID" value="GME66789.1"/>
    <property type="molecule type" value="Genomic_DNA"/>
</dbReference>
<dbReference type="Pfam" id="PF25801">
    <property type="entry name" value="HEAT_GCN1_C_2"/>
    <property type="match status" value="1"/>
</dbReference>
<dbReference type="GO" id="GO:0019887">
    <property type="term" value="F:protein kinase regulator activity"/>
    <property type="evidence" value="ECO:0007669"/>
    <property type="project" value="TreeGrafter"/>
</dbReference>
<feature type="repeat" description="HEAT" evidence="3">
    <location>
        <begin position="1104"/>
        <end position="1141"/>
    </location>
</feature>
<dbReference type="InterPro" id="IPR057546">
    <property type="entry name" value="HEAT_GCN1"/>
</dbReference>
<protein>
    <submittedName>
        <fullName evidence="5">Unnamed protein product</fullName>
    </submittedName>
</protein>
<dbReference type="Pfam" id="PF24916">
    <property type="entry name" value="HEAT_GCN1_fung"/>
    <property type="match status" value="1"/>
</dbReference>
<feature type="repeat" description="HEAT" evidence="3">
    <location>
        <begin position="642"/>
        <end position="680"/>
    </location>
</feature>
<dbReference type="SMART" id="SM01349">
    <property type="entry name" value="TOG"/>
    <property type="match status" value="2"/>
</dbReference>
<dbReference type="PANTHER" id="PTHR23346">
    <property type="entry name" value="TRANSLATIONAL ACTIVATOR GCN1-RELATED"/>
    <property type="match status" value="1"/>
</dbReference>
<accession>A0A9W6SUP6</accession>
<dbReference type="GO" id="GO:0005829">
    <property type="term" value="C:cytosol"/>
    <property type="evidence" value="ECO:0007669"/>
    <property type="project" value="TreeGrafter"/>
</dbReference>
<dbReference type="Pfam" id="PF24984">
    <property type="entry name" value="HEAT_EF3_GNC1"/>
    <property type="match status" value="1"/>
</dbReference>
<dbReference type="InterPro" id="IPR034085">
    <property type="entry name" value="TOG"/>
</dbReference>
<dbReference type="SUPFAM" id="SSF48371">
    <property type="entry name" value="ARM repeat"/>
    <property type="match status" value="3"/>
</dbReference>
<keyword evidence="2" id="KW-0677">Repeat</keyword>
<dbReference type="PROSITE" id="PS50077">
    <property type="entry name" value="HEAT_REPEAT"/>
    <property type="match status" value="4"/>
</dbReference>
<dbReference type="Gene3D" id="1.25.10.10">
    <property type="entry name" value="Leucine-rich Repeat Variant"/>
    <property type="match status" value="5"/>
</dbReference>
<evidence type="ECO:0000313" key="5">
    <source>
        <dbReference type="EMBL" id="GME66789.1"/>
    </source>
</evidence>
<name>A0A9W6SUP6_CANBO</name>
<evidence type="ECO:0000313" key="6">
    <source>
        <dbReference type="Proteomes" id="UP001165120"/>
    </source>
</evidence>
<dbReference type="InterPro" id="IPR056809">
    <property type="entry name" value="HEAT_GCN1_fung"/>
</dbReference>
<dbReference type="InterPro" id="IPR021133">
    <property type="entry name" value="HEAT_type_2"/>
</dbReference>
<keyword evidence="6" id="KW-1185">Reference proteome</keyword>
<dbReference type="Proteomes" id="UP001165120">
    <property type="component" value="Unassembled WGS sequence"/>
</dbReference>
<evidence type="ECO:0000256" key="2">
    <source>
        <dbReference type="ARBA" id="ARBA00022737"/>
    </source>
</evidence>
<evidence type="ECO:0000259" key="4">
    <source>
        <dbReference type="SMART" id="SM01349"/>
    </source>
</evidence>
<dbReference type="PANTHER" id="PTHR23346:SF7">
    <property type="entry name" value="STALLED RIBOSOME SENSOR GCN1"/>
    <property type="match status" value="1"/>
</dbReference>
<dbReference type="Pfam" id="PF23271">
    <property type="entry name" value="HEAT_GCN1"/>
    <property type="match status" value="1"/>
</dbReference>
<dbReference type="Pfam" id="PF24987">
    <property type="entry name" value="HEAT_EF3_N"/>
    <property type="match status" value="1"/>
</dbReference>
<comment type="similarity">
    <text evidence="1">Belongs to the GCN1 family.</text>
</comment>
<feature type="domain" description="TOG" evidence="4">
    <location>
        <begin position="468"/>
        <end position="701"/>
    </location>
</feature>
<sequence length="1808" mass="199241">MNILQSGNCTKLLGQLPTDCFIAMSKAIPRQQLGSSTAEYFAATTLRVYNIPVDIHSYEPLEEVLYSVLFSLSIACKKTALDPISLMFILPALVKTLETSMVYLRKNKKPLVQAKTEFVNEAKEEEEISFILEIISSNPESFQDESIPRTEIIRQLLTLMSFPSKAKPAKECFLALCQNIAVTISDSDLAIILASCIDSNQFVRTATLEALDEEFVFQNMTYSSELWIAVHDNVDTNAEVASTIWNENDFTLDESVPSQLLNFIGVKDHGIRLSVATAIASAISELDSPELFASELHELLQLYRIKEKPPAPILDEFGLVIKASTDQKDTWEERSGVALTLKHLAPLFKDSEHVKEVFEFLVFEKALGDKEPTVRHELQDAGVEIINKNGSNNVETLMPILKQGLIDKDDGTKVQDKIKESVIILYGSLARHLDSTDPRIKEIIDRLIVALSTPSENVQFAISECLAPLISMIKLKPNKYLDDLFEKLFTAKTLAQRRGAAYGISGIVKGCGIKSLAENDIMRNIIDAADDKKDAKKREGVMFSLECLSQSLGPFFEPYVIEVLPIILRSFGDQTAEVREATDFAARVVMKNTTSYGVKKLIPLAIQNLDDIAWRSKKGSVELLGSMAYLDPTQLSSSLPKIVPEIVKVLNDSHKEVRKAADQALKKFGDVIRNPEIQKLVPILLNAIGDPANHTNEALDSLIATQFVHYIDGPSLAIIIHVIDRGMQDRSATTKRKCCQIVGNMSILVDSKDLIPYLPSLIAQLEGAMVDPVPATRATAARALGSLVEKLGEERMPDLIPRLLATLEDPTRAGDRLGSAQSLAEIVSGIGLSKLDELLPLILKNCTNPRAFIRAGFMPMLLFLPVCFGSQFSPYLSKIIPPILSGLADADEEIRETSLRAGRLIVNNYAKKAVDILLPQLEIGLSDPNPRIRLSSVELTGDLLFKISGISGKQELSEDLTTIAKSVDKAFNEALGAERRDRVLASLFVCRSDTAGVVRNAAINIWKALVANTPKTVKEILPTLTQIIVRRLASPDEDQRKIAATTLGEMVRRVGSDAWSQLLPTLEESFLSSDSDAKQGICIAVRELVESASTENVHKYQDRFVAIIRDALVDANESVRESAAQAFDVLQDAIGDSAVDEVIPQLLEMLDSDSSDDALSALQEIMSTKSDIIFPILIPSLLTPPIKARALSALAQVAGPALFKRLSTIINSLTDSIINEDGVRSELLQALTNVLLSVDSDDGCHPLLQQILSLVRHEDSKRVAVIYEVLPQFFNSTVIDYSVYTHDIVTSCIMALDNEDKEIAKNSFETLSVLVKKQSKESLEKLVRPAQQSLSFVGKPGQDLYVFTLPKGPNCLLPIFLHGLMYGTSDQRELSAKGITDIVERTPAAALKPFVTVIAGPLIRVIGERFSSDVKSSILLALNKLFAKVPQFLRPFIPQLQRTFVKSLSDPSNELLRSRAARALGTLIEYQPRVDPLVMELLGGAKATTDIGVKTAMLKALLEVVDKAGTKMNESSKNGVMELIEKEMFSGEVGVDTAVAYARLIGALSKILSDDEAIKMLKLKVFDIDLQDSNSSRFAILTLNAFLKDSPEHIFKTGLFSETTSFLVRSSEALTPYVSDYSTIAIGKLLLNLGKYDLSDDMEPSLKELIGQLCKLTGKPVSNSLDTRRLSLVVIRTICRFEFEKCVSNYLDLLVPSVFQCVRDPIIPIKLAAEKCFLAIFDLVTDEQATVYNKWVDSHSGESNITAPNGASLQIRSITEFTKRIAFRLASVERERITEGGDKEAMFSDQFEDEREIWAVGSVDIAQE</sequence>
<feature type="repeat" description="HEAT" evidence="3">
    <location>
        <begin position="799"/>
        <end position="838"/>
    </location>
</feature>
<evidence type="ECO:0000256" key="1">
    <source>
        <dbReference type="ARBA" id="ARBA00007366"/>
    </source>
</evidence>
<reference evidence="5" key="1">
    <citation type="submission" date="2023-04" db="EMBL/GenBank/DDBJ databases">
        <title>Candida boidinii NBRC 10035.</title>
        <authorList>
            <person name="Ichikawa N."/>
            <person name="Sato H."/>
            <person name="Tonouchi N."/>
        </authorList>
    </citation>
    <scope>NUCLEOTIDE SEQUENCE</scope>
    <source>
        <strain evidence="5">NBRC 10035</strain>
    </source>
</reference>
<evidence type="ECO:0000256" key="3">
    <source>
        <dbReference type="PROSITE-ProRule" id="PRU00103"/>
    </source>
</evidence>
<dbReference type="InterPro" id="IPR057978">
    <property type="entry name" value="TPR_DAAF5"/>
</dbReference>